<dbReference type="Proteomes" id="UP000507470">
    <property type="component" value="Unassembled WGS sequence"/>
</dbReference>
<accession>A0A6J8D439</accession>
<sequence>MGQPPEVCQRRFRNEQIVNGPQYCFSQSQIQPDDSETCGMYCAYYVFWYLHGDAGLRQMLCESCVLAAGTVNSMLSGKDFDRAMRGLKHFEEALHARLFYQFFFWSSRSQQQIPLDLEQIIQQFETAVLESTDVDHFLSLLQTDIEDMVDRFKAVGQAISPTFKFWDDFLTKVLKPIKILISSTRNAFTDPFDISDTPEHLVNIVTGSVAPKCIETSLGNALETGLAMMKRFVKERLIATNLMNTQRKSLYDSFPTV</sequence>
<proteinExistence type="predicted"/>
<reference evidence="1 2" key="1">
    <citation type="submission" date="2020-06" db="EMBL/GenBank/DDBJ databases">
        <authorList>
            <person name="Li R."/>
            <person name="Bekaert M."/>
        </authorList>
    </citation>
    <scope>NUCLEOTIDE SEQUENCE [LARGE SCALE GENOMIC DNA]</scope>
    <source>
        <strain evidence="2">wild</strain>
    </source>
</reference>
<keyword evidence="2" id="KW-1185">Reference proteome</keyword>
<organism evidence="1 2">
    <name type="scientific">Mytilus coruscus</name>
    <name type="common">Sea mussel</name>
    <dbReference type="NCBI Taxonomy" id="42192"/>
    <lineage>
        <taxon>Eukaryota</taxon>
        <taxon>Metazoa</taxon>
        <taxon>Spiralia</taxon>
        <taxon>Lophotrochozoa</taxon>
        <taxon>Mollusca</taxon>
        <taxon>Bivalvia</taxon>
        <taxon>Autobranchia</taxon>
        <taxon>Pteriomorphia</taxon>
        <taxon>Mytilida</taxon>
        <taxon>Mytiloidea</taxon>
        <taxon>Mytilidae</taxon>
        <taxon>Mytilinae</taxon>
        <taxon>Mytilus</taxon>
    </lineage>
</organism>
<evidence type="ECO:0000313" key="1">
    <source>
        <dbReference type="EMBL" id="CAC5402431.1"/>
    </source>
</evidence>
<name>A0A6J8D439_MYTCO</name>
<dbReference type="OrthoDB" id="6159445at2759"/>
<evidence type="ECO:0000313" key="2">
    <source>
        <dbReference type="Proteomes" id="UP000507470"/>
    </source>
</evidence>
<protein>
    <submittedName>
        <fullName evidence="1">Uncharacterized protein</fullName>
    </submittedName>
</protein>
<dbReference type="EMBL" id="CACVKT020006490">
    <property type="protein sequence ID" value="CAC5402431.1"/>
    <property type="molecule type" value="Genomic_DNA"/>
</dbReference>
<dbReference type="AlphaFoldDB" id="A0A6J8D439"/>
<gene>
    <name evidence="1" type="ORF">MCOR_36370</name>
</gene>